<evidence type="ECO:0000256" key="8">
    <source>
        <dbReference type="ARBA" id="ARBA00023235"/>
    </source>
</evidence>
<evidence type="ECO:0000313" key="13">
    <source>
        <dbReference type="EMBL" id="UXD21299.1"/>
    </source>
</evidence>
<keyword evidence="3" id="KW-0479">Metal-binding</keyword>
<dbReference type="NCBIfam" id="TIGR01057">
    <property type="entry name" value="topA_arch"/>
    <property type="match status" value="1"/>
</dbReference>
<comment type="subunit">
    <text evidence="9">Monomer.</text>
</comment>
<dbReference type="CDD" id="cd00186">
    <property type="entry name" value="TOP1Ac"/>
    <property type="match status" value="1"/>
</dbReference>
<keyword evidence="6 9" id="KW-0799">Topoisomerase</keyword>
<dbReference type="Pfam" id="PF01751">
    <property type="entry name" value="Toprim"/>
    <property type="match status" value="1"/>
</dbReference>
<evidence type="ECO:0000256" key="5">
    <source>
        <dbReference type="ARBA" id="ARBA00022842"/>
    </source>
</evidence>
<dbReference type="InterPro" id="IPR023406">
    <property type="entry name" value="Topo_IA_AS"/>
</dbReference>
<evidence type="ECO:0000259" key="12">
    <source>
        <dbReference type="SMART" id="SM00493"/>
    </source>
</evidence>
<dbReference type="GO" id="GO:0006310">
    <property type="term" value="P:DNA recombination"/>
    <property type="evidence" value="ECO:0007669"/>
    <property type="project" value="TreeGrafter"/>
</dbReference>
<feature type="domain" description="Toprim" evidence="12">
    <location>
        <begin position="4"/>
        <end position="126"/>
    </location>
</feature>
<dbReference type="InterPro" id="IPR028612">
    <property type="entry name" value="Topoisom_1_IA"/>
</dbReference>
<dbReference type="SUPFAM" id="SSF56712">
    <property type="entry name" value="Prokaryotic type I DNA topoisomerase"/>
    <property type="match status" value="1"/>
</dbReference>
<feature type="site" description="Interaction with DNA" evidence="9">
    <location>
        <position position="492"/>
    </location>
</feature>
<dbReference type="PANTHER" id="PTHR11390:SF26">
    <property type="entry name" value="DNA TOPOISOMERASE 1"/>
    <property type="match status" value="1"/>
</dbReference>
<dbReference type="InterPro" id="IPR003601">
    <property type="entry name" value="Topo_IA_2"/>
</dbReference>
<dbReference type="SMART" id="SM00437">
    <property type="entry name" value="TOP1Ac"/>
    <property type="match status" value="1"/>
</dbReference>
<dbReference type="EMBL" id="CP006868">
    <property type="protein sequence ID" value="UXD21299.1"/>
    <property type="molecule type" value="Genomic_DNA"/>
</dbReference>
<feature type="site" description="Interaction with DNA" evidence="9">
    <location>
        <position position="161"/>
    </location>
</feature>
<dbReference type="NCBIfam" id="NF004438">
    <property type="entry name" value="PRK05776.1"/>
    <property type="match status" value="1"/>
</dbReference>
<keyword evidence="8 9" id="KW-0413">Isomerase</keyword>
<evidence type="ECO:0000259" key="10">
    <source>
        <dbReference type="SMART" id="SM00436"/>
    </source>
</evidence>
<evidence type="ECO:0000256" key="9">
    <source>
        <dbReference type="HAMAP-Rule" id="MF_00952"/>
    </source>
</evidence>
<dbReference type="KEGG" id="ipc:IPA_02525"/>
<keyword evidence="14" id="KW-1185">Reference proteome</keyword>
<dbReference type="SMART" id="SM00436">
    <property type="entry name" value="TOP1Bc"/>
    <property type="match status" value="1"/>
</dbReference>
<dbReference type="GO" id="GO:0003677">
    <property type="term" value="F:DNA binding"/>
    <property type="evidence" value="ECO:0007669"/>
    <property type="project" value="UniProtKB-KW"/>
</dbReference>
<dbReference type="PROSITE" id="PS00396">
    <property type="entry name" value="TOPO_IA_1"/>
    <property type="match status" value="1"/>
</dbReference>
<evidence type="ECO:0000313" key="14">
    <source>
        <dbReference type="Proteomes" id="UP001063698"/>
    </source>
</evidence>
<dbReference type="Gene3D" id="3.40.50.140">
    <property type="match status" value="1"/>
</dbReference>
<proteinExistence type="inferred from homology"/>
<comment type="catalytic activity">
    <reaction evidence="1 9">
        <text>ATP-independent breakage of single-stranded DNA, followed by passage and rejoining.</text>
        <dbReference type="EC" id="5.6.2.1"/>
    </reaction>
</comment>
<feature type="active site" description="O-(5'-phospho-DNA)-tyrosine intermediate" evidence="9">
    <location>
        <position position="305"/>
    </location>
</feature>
<dbReference type="EC" id="5.6.2.1" evidence="9"/>
<feature type="site" description="Interaction with DNA" evidence="9">
    <location>
        <position position="307"/>
    </location>
</feature>
<dbReference type="InterPro" id="IPR023405">
    <property type="entry name" value="Topo_IA_core_domain"/>
</dbReference>
<dbReference type="GO" id="GO:0006265">
    <property type="term" value="P:DNA topological change"/>
    <property type="evidence" value="ECO:0007669"/>
    <property type="project" value="UniProtKB-UniRule"/>
</dbReference>
<dbReference type="PRINTS" id="PR00417">
    <property type="entry name" value="PRTPISMRASEI"/>
</dbReference>
<feature type="domain" description="DNA topoisomerase type IA" evidence="10">
    <location>
        <begin position="126"/>
        <end position="220"/>
    </location>
</feature>
<feature type="domain" description="DNA topoisomerase type IA DNA-binding" evidence="11">
    <location>
        <begin position="258"/>
        <end position="512"/>
    </location>
</feature>
<comment type="caution">
    <text evidence="9">Lacks conserved residue(s) required for the propagation of feature annotation.</text>
</comment>
<dbReference type="InterPro" id="IPR005739">
    <property type="entry name" value="TopoI_arch"/>
</dbReference>
<feature type="region of interest" description="Interaction with DNA" evidence="9">
    <location>
        <begin position="191"/>
        <end position="196"/>
    </location>
</feature>
<protein>
    <recommendedName>
        <fullName evidence="9">DNA topoisomerase 1</fullName>
        <ecNumber evidence="9">5.6.2.1</ecNumber>
    </recommendedName>
    <alternativeName>
        <fullName evidence="9">DNA topoisomerase I</fullName>
    </alternativeName>
</protein>
<dbReference type="InterPro" id="IPR013825">
    <property type="entry name" value="Topo_IA_cen_sub2"/>
</dbReference>
<feature type="site" description="Interaction with DNA" evidence="9">
    <location>
        <position position="52"/>
    </location>
</feature>
<dbReference type="InterPro" id="IPR013497">
    <property type="entry name" value="Topo_IA_cen"/>
</dbReference>
<keyword evidence="5" id="KW-0460">Magnesium</keyword>
<evidence type="ECO:0000256" key="2">
    <source>
        <dbReference type="ARBA" id="ARBA00009446"/>
    </source>
</evidence>
<dbReference type="InterPro" id="IPR013826">
    <property type="entry name" value="Topo_IA_cen_sub3"/>
</dbReference>
<comment type="similarity">
    <text evidence="2 9">Belongs to the type IA topoisomerase family.</text>
</comment>
<accession>A0A977PKD2</accession>
<evidence type="ECO:0000259" key="11">
    <source>
        <dbReference type="SMART" id="SM00437"/>
    </source>
</evidence>
<name>A0A977PKD2_9CREN</name>
<dbReference type="HAMAP" id="MF_00952">
    <property type="entry name" value="Topoisom_1_prok"/>
    <property type="match status" value="1"/>
</dbReference>
<dbReference type="InterPro" id="IPR003602">
    <property type="entry name" value="Topo_IA_DNA-bd_dom"/>
</dbReference>
<dbReference type="SMART" id="SM00493">
    <property type="entry name" value="TOPRIM"/>
    <property type="match status" value="1"/>
</dbReference>
<dbReference type="GO" id="GO:0003917">
    <property type="term" value="F:DNA topoisomerase type I (single strand cut, ATP-independent) activity"/>
    <property type="evidence" value="ECO:0007669"/>
    <property type="project" value="UniProtKB-UniRule"/>
</dbReference>
<dbReference type="PANTHER" id="PTHR11390">
    <property type="entry name" value="PROKARYOTIC DNA TOPOISOMERASE"/>
    <property type="match status" value="1"/>
</dbReference>
<evidence type="ECO:0000256" key="1">
    <source>
        <dbReference type="ARBA" id="ARBA00000213"/>
    </source>
</evidence>
<feature type="site" description="Interaction with DNA" evidence="9">
    <location>
        <position position="165"/>
    </location>
</feature>
<sequence>MAGHILVIAEKPKAAEKIALALGKARKHKKYNVPYWEIVNGKRIIVAPAAGHLFGLASKSPGFPIYEYEWRPLYEVEKGASYTKKFLALLASVSKGASLYINACDYDIEGSVIGFMIIKEFGDLKRAKRMVFHALTPQELRKAWRNLRPLDWEMVEAGLARHELDWLWGINVSRALMRAYKQATNKRRSLSAGRVQSPTLVKAVERELEIQTFVPIPYFTVSVKIKDTPFEPSLKFERRNEAEAWKRNCKVGKVLDIIKRTEELSPPHPFNLPDLQAEAARLYGYSPAKTQSLAEDLYLDALISYPRTNSQKYPKDLDIKGILTSLSKSPYGGLVKALFKETKGIFKPNNGPKDDPAHPAIYPTGKVPRGLDRDHQRIYDLIVRRFMATMASKARYEVQTVIVEISGEKFKAVGRKQVWKGWSLYYPFSAPQEKEIPPFAKGEVVTPSCSLRQQYTKAPERFTKASLVKWMEKVGIGTEATRARIAETLFTRGYLKSVRGKVYATELGIAVSFVLANFFSELTSVELTRKFEQEMEMIRMRKKKREEVVGEAKKVLKQLLALYMPHLEEAGKQLAFALGELEPPEKCPLCSRPRRGKYCELHERAEEELRKAYPEWKKRLGVSWKEYLEKMKKLKGAGELVRDVASLLSSEE</sequence>
<dbReference type="Pfam" id="PF01131">
    <property type="entry name" value="Topoisom_bac"/>
    <property type="match status" value="1"/>
</dbReference>
<evidence type="ECO:0000256" key="7">
    <source>
        <dbReference type="ARBA" id="ARBA00023125"/>
    </source>
</evidence>
<dbReference type="InterPro" id="IPR013824">
    <property type="entry name" value="Topo_IA_cen_sub1"/>
</dbReference>
<evidence type="ECO:0000256" key="4">
    <source>
        <dbReference type="ARBA" id="ARBA00022833"/>
    </source>
</evidence>
<evidence type="ECO:0000256" key="6">
    <source>
        <dbReference type="ARBA" id="ARBA00023029"/>
    </source>
</evidence>
<gene>
    <name evidence="9" type="primary">topA</name>
    <name evidence="13" type="ORF">IPA_02525</name>
</gene>
<dbReference type="Gene3D" id="2.70.20.10">
    <property type="entry name" value="Topoisomerase I, domain 3"/>
    <property type="match status" value="1"/>
</dbReference>
<keyword evidence="4" id="KW-0862">Zinc</keyword>
<dbReference type="AlphaFoldDB" id="A0A977PKD2"/>
<dbReference type="Gene3D" id="1.10.460.10">
    <property type="entry name" value="Topoisomerase I, domain 2"/>
    <property type="match status" value="1"/>
</dbReference>
<organism evidence="13 14">
    <name type="scientific">Ignicoccus pacificus DSM 13166</name>
    <dbReference type="NCBI Taxonomy" id="940294"/>
    <lineage>
        <taxon>Archaea</taxon>
        <taxon>Thermoproteota</taxon>
        <taxon>Thermoprotei</taxon>
        <taxon>Desulfurococcales</taxon>
        <taxon>Desulfurococcaceae</taxon>
        <taxon>Ignicoccus</taxon>
    </lineage>
</organism>
<keyword evidence="7 9" id="KW-0238">DNA-binding</keyword>
<dbReference type="InterPro" id="IPR000380">
    <property type="entry name" value="Topo_IA"/>
</dbReference>
<dbReference type="Proteomes" id="UP001063698">
    <property type="component" value="Chromosome"/>
</dbReference>
<comment type="function">
    <text evidence="9">Releases the supercoiling and torsional tension of DNA, which is introduced during the DNA replication and transcription, by transiently cleaving and rejoining one strand of the DNA duplex. Introduces a single-strand break via transesterification at a target site in duplex DNA. The scissile phosphodiester is attacked by the catalytic tyrosine of the enzyme, resulting in the formation of a DNA-(5'-phosphotyrosyl)-enzyme intermediate and the expulsion of a 3'-OH DNA strand. The free DNA strand then undergoes passage around the unbroken strand, thus removing DNA supercoils. Finally, in the religation step, the DNA 3'-OH attacks the covalent intermediate to expel the active-site tyrosine and restore the DNA phosphodiester backbone.</text>
</comment>
<reference evidence="13" key="1">
    <citation type="submission" date="2013-11" db="EMBL/GenBank/DDBJ databases">
        <title>Comparative genomics of Ignicoccus.</title>
        <authorList>
            <person name="Podar M."/>
        </authorList>
    </citation>
    <scope>NUCLEOTIDE SEQUENCE</scope>
    <source>
        <strain evidence="13">DSM 13166</strain>
    </source>
</reference>
<dbReference type="GO" id="GO:0046872">
    <property type="term" value="F:metal ion binding"/>
    <property type="evidence" value="ECO:0007669"/>
    <property type="project" value="UniProtKB-KW"/>
</dbReference>
<evidence type="ECO:0000256" key="3">
    <source>
        <dbReference type="ARBA" id="ARBA00022723"/>
    </source>
</evidence>
<dbReference type="GO" id="GO:0006281">
    <property type="term" value="P:DNA repair"/>
    <property type="evidence" value="ECO:0007669"/>
    <property type="project" value="TreeGrafter"/>
</dbReference>
<dbReference type="InterPro" id="IPR006171">
    <property type="entry name" value="TOPRIM_dom"/>
</dbReference>
<dbReference type="Gene3D" id="1.10.290.10">
    <property type="entry name" value="Topoisomerase I, domain 4"/>
    <property type="match status" value="1"/>
</dbReference>